<dbReference type="Pfam" id="PF10145">
    <property type="entry name" value="PhageMin_Tail"/>
    <property type="match status" value="1"/>
</dbReference>
<gene>
    <name evidence="4" type="ORF">ST47_g1218</name>
</gene>
<feature type="compositionally biased region" description="Polar residues" evidence="2">
    <location>
        <begin position="11"/>
        <end position="20"/>
    </location>
</feature>
<name>A0A163L5U1_DIDRA</name>
<evidence type="ECO:0000313" key="4">
    <source>
        <dbReference type="EMBL" id="KZM27518.1"/>
    </source>
</evidence>
<dbReference type="Proteomes" id="UP000076837">
    <property type="component" value="Unassembled WGS sequence"/>
</dbReference>
<evidence type="ECO:0000256" key="2">
    <source>
        <dbReference type="SAM" id="MobiDB-lite"/>
    </source>
</evidence>
<feature type="coiled-coil region" evidence="1">
    <location>
        <begin position="60"/>
        <end position="155"/>
    </location>
</feature>
<accession>A0A163L5U1</accession>
<feature type="region of interest" description="Disordered" evidence="2">
    <location>
        <begin position="1166"/>
        <end position="1186"/>
    </location>
</feature>
<reference evidence="4 5" key="1">
    <citation type="journal article" date="2016" name="Sci. Rep.">
        <title>Draft genome sequencing and secretome analysis of fungal phytopathogen Ascochyta rabiei provides insight into the necrotrophic effector repertoire.</title>
        <authorList>
            <person name="Verma S."/>
            <person name="Gazara R.K."/>
            <person name="Nizam S."/>
            <person name="Parween S."/>
            <person name="Chattopadhyay D."/>
            <person name="Verma P.K."/>
        </authorList>
    </citation>
    <scope>NUCLEOTIDE SEQUENCE [LARGE SCALE GENOMIC DNA]</scope>
    <source>
        <strain evidence="4 5">ArDII</strain>
    </source>
</reference>
<dbReference type="InterPro" id="IPR010090">
    <property type="entry name" value="Phage_tape_meas"/>
</dbReference>
<feature type="domain" description="Phage tail tape measure protein" evidence="3">
    <location>
        <begin position="267"/>
        <end position="466"/>
    </location>
</feature>
<evidence type="ECO:0000256" key="1">
    <source>
        <dbReference type="SAM" id="Coils"/>
    </source>
</evidence>
<keyword evidence="5" id="KW-1185">Reference proteome</keyword>
<feature type="region of interest" description="Disordered" evidence="2">
    <location>
        <begin position="1"/>
        <end position="49"/>
    </location>
</feature>
<comment type="caution">
    <text evidence="4">The sequence shown here is derived from an EMBL/GenBank/DDBJ whole genome shotgun (WGS) entry which is preliminary data.</text>
</comment>
<dbReference type="EMBL" id="JYNV01000060">
    <property type="protein sequence ID" value="KZM27518.1"/>
    <property type="molecule type" value="Genomic_DNA"/>
</dbReference>
<organism evidence="4 5">
    <name type="scientific">Didymella rabiei</name>
    <name type="common">Chickpea ascochyta blight fungus</name>
    <name type="synonym">Mycosphaerella rabiei</name>
    <dbReference type="NCBI Taxonomy" id="5454"/>
    <lineage>
        <taxon>Eukaryota</taxon>
        <taxon>Fungi</taxon>
        <taxon>Dikarya</taxon>
        <taxon>Ascomycota</taxon>
        <taxon>Pezizomycotina</taxon>
        <taxon>Dothideomycetes</taxon>
        <taxon>Pleosporomycetidae</taxon>
        <taxon>Pleosporales</taxon>
        <taxon>Pleosporineae</taxon>
        <taxon>Didymellaceae</taxon>
        <taxon>Ascochyta</taxon>
    </lineage>
</organism>
<keyword evidence="1" id="KW-0175">Coiled coil</keyword>
<feature type="compositionally biased region" description="Basic and acidic residues" evidence="2">
    <location>
        <begin position="1"/>
        <end position="10"/>
    </location>
</feature>
<evidence type="ECO:0000313" key="5">
    <source>
        <dbReference type="Proteomes" id="UP000076837"/>
    </source>
</evidence>
<dbReference type="STRING" id="5454.A0A163L5U1"/>
<protein>
    <recommendedName>
        <fullName evidence="3">Phage tail tape measure protein domain-containing protein</fullName>
    </recommendedName>
</protein>
<evidence type="ECO:0000259" key="3">
    <source>
        <dbReference type="Pfam" id="PF10145"/>
    </source>
</evidence>
<sequence length="1567" mass="164964">MSGYTRDVRSADQQFSNLARSTAQSSTQISQSLQGASRGLERMGQGAQDAGRHLGQVELNRNLDRAAQQAADRIQELQSNANRAGQSTREIELNAQLLRDARQSANQIEELRRNAQQAASSVNDIEVRNALERDLRAAQGELDRVRRSAEQASESTSNIGEGLQERLSGAFGGIGDLAGQSGESGGGNFLAGFASRIGGLSGKGGPIVMSLAGVAVLGLAAGAVLANAIADGMEQERVSDLIQAKLDVDDATMRRVGSAAGASYSNGWGESVSENMDGIRAAMQAGLLDKNADTKTIQGTIDQLNIVSSLLGEDLPAVARAAGKSLQSGIAKDGTGALDLLAQSAKANLNVSEDLLDSQVEYSTQLRALGLEGAEGWGLVSQAVNGGARDTDVAIDMLKEFKLRATDGTASAADGFDKLNINAAEFKTAMNEGGTASRDMIATVLRNLNAIQDPTEKNAAALALFGTKFEDVQDAAFAMNLDTAVEAFGKVEGSARKAGDTMSSNTASSFDSAKRSIETSSADIKLALAQAFGPALTDLATWVTEHKPEIIGFFTQLADAGFATLDATLAFTSGALRAYAMFADGVGGAMAAVVGTMAMGIENAARLADIIPGMGDKADSLRNLASDMRGFADTAANAGDKARDLADGIDKSRPIIEGMRNDVRDAGEEAENSARLMQALGTAVVEDIPDSKTITISDNSPETVQRLQDLGFKVETTPNGIRVTATTDEADTIIGDFINRERTATVWLQVQERRTAAGVPSDFIGPTVYDANIRGPQRGGGGNFADGAVRTYADGGIDKLPDQAVIQKGQGKGLVNWAEGETEWESFIPGARSKRRRSEAILSETARRFGFGLVKFDALKMADGGVVDKAGLDASMSWARSVDPATYQMGGFSSKALDCSGAVSGAVNTALGLGPYDSRMSTVTAAEWLQAKGAVLGRGGPGTMRVGWWDKGGGANGHMAMTYPDGTNFESNGSEGVVINGKTGADDPSFTDHAYFPVVGDLGTNYPLPPDTRTEKEKIADTIISEGKKRGMSDKQIKAAVMASLEETRLQNLDYGMDGDNKGILQQRDSWGTAEERMDPSKAAGMFYDELAKLDSANMTEAQMAQAVQRSGTADGSNYADEAAEAEQIIAASNARGNGQMTVGTTESGIALATDGQRVFVTNWPGTSSLTSTPSAPTTTSAPAAEAAPDDNVIWKGAFRVFENGGIRGLPEQAGIYPDGADLVRFAEPGTGGEGYIPLHPAKRRQSLAVTKKIVNGFGFDLVPFEDGGIHGGLGGFGGYVGEAPGLKVPTTANGRRAAAYNALAFGVGSAFALASGFDADGKFTGQFDTGANSSAQLEKRFSEATDEIKPILEGILLAVKNREPINVKVDLDRDSGMANISILKMGIVRRTNIMAETSTPTVADIDAEITDATAAVEDLETKVINGDTAVTATAISKAREKLSFLGLRRKAAEKAEAAQREENHRKSVEGYHASVAEWNSASMDEMRDAYADIVSSTTRLKGLINARQKEARNYESQAHALGLPDPQFSVLSEDYLGYAFDEGRTGHRKAIGFITDDIGRHRLHRN</sequence>
<feature type="compositionally biased region" description="Low complexity" evidence="2">
    <location>
        <begin position="21"/>
        <end position="34"/>
    </location>
</feature>
<proteinExistence type="predicted"/>